<dbReference type="GO" id="GO:0044780">
    <property type="term" value="P:bacterial-type flagellum assembly"/>
    <property type="evidence" value="ECO:0007669"/>
    <property type="project" value="InterPro"/>
</dbReference>
<feature type="signal peptide" evidence="1">
    <location>
        <begin position="1"/>
        <end position="29"/>
    </location>
</feature>
<dbReference type="PANTHER" id="PTHR36307">
    <property type="entry name" value="FLAGELLA BASAL BODY P-RING FORMATION PROTEIN FLGA"/>
    <property type="match status" value="1"/>
</dbReference>
<dbReference type="InterPro" id="IPR017585">
    <property type="entry name" value="SAF_FlgA"/>
</dbReference>
<evidence type="ECO:0000313" key="3">
    <source>
        <dbReference type="EMBL" id="SHF26084.1"/>
    </source>
</evidence>
<dbReference type="Gene3D" id="2.30.30.760">
    <property type="match status" value="1"/>
</dbReference>
<feature type="domain" description="Flagella basal body P-ring formation protein FlgA SAF" evidence="2">
    <location>
        <begin position="115"/>
        <end position="173"/>
    </location>
</feature>
<dbReference type="EMBL" id="FQUK01000048">
    <property type="protein sequence ID" value="SHF26084.1"/>
    <property type="molecule type" value="Genomic_DNA"/>
</dbReference>
<evidence type="ECO:0000259" key="2">
    <source>
        <dbReference type="Pfam" id="PF13144"/>
    </source>
</evidence>
<gene>
    <name evidence="3" type="ORF">SAMN02745204_02135</name>
</gene>
<protein>
    <submittedName>
        <fullName evidence="3">Flagella basal body P-ring formation protein FlgA</fullName>
    </submittedName>
</protein>
<keyword evidence="4" id="KW-1185">Reference proteome</keyword>
<dbReference type="STRING" id="213588.SAMN02745204_02135"/>
<dbReference type="AlphaFoldDB" id="A0A1M5A7E0"/>
<evidence type="ECO:0000313" key="4">
    <source>
        <dbReference type="Proteomes" id="UP000242857"/>
    </source>
</evidence>
<keyword evidence="3" id="KW-0282">Flagellum</keyword>
<keyword evidence="3" id="KW-0966">Cell projection</keyword>
<dbReference type="InterPro" id="IPR039246">
    <property type="entry name" value="Flagellar_FlgA"/>
</dbReference>
<sequence length="176" mass="18522">MTMRVLHLPSRWWLIGLLLAAALPLAAQQAWQDPAAIQQAALDALQAGPGAQAQLAPGIRLSACRQPLTATAKSPTMAEVRCPDTPGWRLFVPVRAKLETAAAPPATAVAAPVTVIVRRGDPVVLRARIGSTEVKMGGRALGQALPGNVVNVENDSSHRIIRGRLNDDGTVEVILA</sequence>
<name>A0A1M5A7E0_9GAMM</name>
<dbReference type="Pfam" id="PF13144">
    <property type="entry name" value="ChapFlgA"/>
    <property type="match status" value="1"/>
</dbReference>
<dbReference type="PANTHER" id="PTHR36307:SF1">
    <property type="entry name" value="FLAGELLA BASAL BODY P-RING FORMATION PROTEIN FLGA"/>
    <property type="match status" value="1"/>
</dbReference>
<evidence type="ECO:0000256" key="1">
    <source>
        <dbReference type="SAM" id="SignalP"/>
    </source>
</evidence>
<keyword evidence="3" id="KW-0969">Cilium</keyword>
<dbReference type="Proteomes" id="UP000242857">
    <property type="component" value="Unassembled WGS sequence"/>
</dbReference>
<accession>A0A1M5A7E0</accession>
<reference evidence="4" key="1">
    <citation type="submission" date="2016-11" db="EMBL/GenBank/DDBJ databases">
        <authorList>
            <person name="Varghese N."/>
            <person name="Submissions S."/>
        </authorList>
    </citation>
    <scope>NUCLEOTIDE SEQUENCE [LARGE SCALE GENOMIC DNA]</scope>
    <source>
        <strain evidence="4">DSM 14834</strain>
    </source>
</reference>
<proteinExistence type="predicted"/>
<keyword evidence="1" id="KW-0732">Signal</keyword>
<organism evidence="3 4">
    <name type="scientific">Thermomonas hydrothermalis</name>
    <dbReference type="NCBI Taxonomy" id="213588"/>
    <lineage>
        <taxon>Bacteria</taxon>
        <taxon>Pseudomonadati</taxon>
        <taxon>Pseudomonadota</taxon>
        <taxon>Gammaproteobacteria</taxon>
        <taxon>Lysobacterales</taxon>
        <taxon>Lysobacteraceae</taxon>
        <taxon>Thermomonas</taxon>
    </lineage>
</organism>
<feature type="chain" id="PRO_5012861119" evidence="1">
    <location>
        <begin position="30"/>
        <end position="176"/>
    </location>
</feature>